<dbReference type="SUPFAM" id="SSF53067">
    <property type="entry name" value="Actin-like ATPase domain"/>
    <property type="match status" value="2"/>
</dbReference>
<dbReference type="OrthoDB" id="871343at2"/>
<dbReference type="CDD" id="cd24079">
    <property type="entry name" value="ASKHA_NBD_PG1100-like"/>
    <property type="match status" value="1"/>
</dbReference>
<gene>
    <name evidence="1" type="ORF">SAMN05661099_3313</name>
</gene>
<reference evidence="2" key="1">
    <citation type="submission" date="2017-02" db="EMBL/GenBank/DDBJ databases">
        <authorList>
            <person name="Varghese N."/>
            <person name="Submissions S."/>
        </authorList>
    </citation>
    <scope>NUCLEOTIDE SEQUENCE [LARGE SCALE GENOMIC DNA]</scope>
    <source>
        <strain evidence="2">DSM 22385</strain>
    </source>
</reference>
<dbReference type="Gene3D" id="1.10.720.160">
    <property type="match status" value="1"/>
</dbReference>
<dbReference type="AlphaFoldDB" id="A0A1T5EZ90"/>
<keyword evidence="2" id="KW-1185">Reference proteome</keyword>
<dbReference type="InterPro" id="IPR043129">
    <property type="entry name" value="ATPase_NBD"/>
</dbReference>
<protein>
    <recommendedName>
        <fullName evidence="3">BadF-type ATPase</fullName>
    </recommendedName>
</protein>
<organism evidence="1 2">
    <name type="scientific">Daejeonella lutea</name>
    <dbReference type="NCBI Taxonomy" id="572036"/>
    <lineage>
        <taxon>Bacteria</taxon>
        <taxon>Pseudomonadati</taxon>
        <taxon>Bacteroidota</taxon>
        <taxon>Sphingobacteriia</taxon>
        <taxon>Sphingobacteriales</taxon>
        <taxon>Sphingobacteriaceae</taxon>
        <taxon>Daejeonella</taxon>
    </lineage>
</organism>
<evidence type="ECO:0008006" key="3">
    <source>
        <dbReference type="Google" id="ProtNLM"/>
    </source>
</evidence>
<sequence>MIAVVYSGSRFADWKLAEKGKIVSEFKTQGINPFFNDNSSITQLLNKNVQLINNAEKIKWVYFFGAGASSSERKEVVSDAFGSFFRYSRVVVDHDLKAAALAACGDEPCVLGILGSGSNAAYFDGKKVHSNNYGLGYILGDEGSANWLGVNLLKAFLNNKIPQEFEKLFQKKYDLDRTQILDKVYRQPQPALFLSYFADFLMEHRSEAFVKQLVIRGFDIYFKTYIIPLKTKHPDTPIHIVGTVASGFQDYLNEAAQNNGLTIGSVIKEPIYNLLKYYSNKN</sequence>
<dbReference type="Proteomes" id="UP000189981">
    <property type="component" value="Unassembled WGS sequence"/>
</dbReference>
<dbReference type="STRING" id="572036.SAMN05661099_3313"/>
<dbReference type="EMBL" id="FUYR01000005">
    <property type="protein sequence ID" value="SKB89178.1"/>
    <property type="molecule type" value="Genomic_DNA"/>
</dbReference>
<evidence type="ECO:0000313" key="2">
    <source>
        <dbReference type="Proteomes" id="UP000189981"/>
    </source>
</evidence>
<dbReference type="Gene3D" id="3.30.420.40">
    <property type="match status" value="2"/>
</dbReference>
<proteinExistence type="predicted"/>
<evidence type="ECO:0000313" key="1">
    <source>
        <dbReference type="EMBL" id="SKB89178.1"/>
    </source>
</evidence>
<accession>A0A1T5EZ90</accession>
<name>A0A1T5EZ90_9SPHI</name>
<dbReference type="RefSeq" id="WP_079703814.1">
    <property type="nucleotide sequence ID" value="NZ_FUYR01000005.1"/>
</dbReference>